<name>T0YCK9_9ZZZZ</name>
<evidence type="ECO:0000256" key="1">
    <source>
        <dbReference type="SAM" id="MobiDB-lite"/>
    </source>
</evidence>
<proteinExistence type="predicted"/>
<reference evidence="3" key="1">
    <citation type="submission" date="2013-08" db="EMBL/GenBank/DDBJ databases">
        <authorList>
            <person name="Mendez C."/>
            <person name="Richter M."/>
            <person name="Ferrer M."/>
            <person name="Sanchez J."/>
        </authorList>
    </citation>
    <scope>NUCLEOTIDE SEQUENCE</scope>
</reference>
<dbReference type="InterPro" id="IPR054353">
    <property type="entry name" value="IstA-like_C"/>
</dbReference>
<dbReference type="Pfam" id="PF22483">
    <property type="entry name" value="Mu-transpos_C_2"/>
    <property type="match status" value="1"/>
</dbReference>
<sequence>MIKEIQRLKSMGLGKRAVARTLGISRNTLRKYWEEEAESEARRGPGTYQAPWSEMVDWNEVGKALKNKQTLAHYWEELQAELSPEDSLRQVPYVSFWREFRRRNPESSLRFGEFFKPGSCCEIDYKGKRPGLGYTDPVTGMFVVCELFGAMLRYSRFLSVDVTLTQQKPEFYGSIDKAYRDFGGCPTISVTDNLTPAVTKASKNGDADLNPDYAFFCEHYGTVAIPAGPKKPTHKDGIEKEFDLFWRWFAHSLVGKRFTSLGELREFTLAACERYNNRVQRRMGESRRQRLEEERAVMAPVPELVYEYCLWKKVRPHPDCHVQILKNYYSVPNAYRGKTLDARITARHVEIFNGTEKIATHPLLAGNKQGQYQSVVGHFPPSQVFLLETLPNLMQEKAKSAGPQTLSLVNRLFELGNHPLRFFRRVQGIIGLLKEVTGKELESAVQTARVLGEELPRPSILREIVRQSRSAPEETAPVERKPNRYVRGKTPSKTPAEAPGNEEKQAG</sequence>
<evidence type="ECO:0000313" key="3">
    <source>
        <dbReference type="EMBL" id="EQD30858.1"/>
    </source>
</evidence>
<gene>
    <name evidence="3" type="ORF">B1A_20198</name>
</gene>
<comment type="caution">
    <text evidence="3">The sequence shown here is derived from an EMBL/GenBank/DDBJ whole genome shotgun (WGS) entry which is preliminary data.</text>
</comment>
<accession>T0YCK9</accession>
<feature type="domain" description="Integrase catalytic" evidence="2">
    <location>
        <begin position="126"/>
        <end position="295"/>
    </location>
</feature>
<dbReference type="NCBIfam" id="NF033546">
    <property type="entry name" value="transpos_IS21"/>
    <property type="match status" value="1"/>
</dbReference>
<evidence type="ECO:0000259" key="2">
    <source>
        <dbReference type="PROSITE" id="PS50994"/>
    </source>
</evidence>
<dbReference type="PANTHER" id="PTHR35004">
    <property type="entry name" value="TRANSPOSASE RV3428C-RELATED"/>
    <property type="match status" value="1"/>
</dbReference>
<dbReference type="InterPro" id="IPR001584">
    <property type="entry name" value="Integrase_cat-core"/>
</dbReference>
<dbReference type="EMBL" id="AUZX01014900">
    <property type="protein sequence ID" value="EQD30858.1"/>
    <property type="molecule type" value="Genomic_DNA"/>
</dbReference>
<dbReference type="PANTHER" id="PTHR35004:SF8">
    <property type="entry name" value="TRANSPOSASE RV3428C-RELATED"/>
    <property type="match status" value="1"/>
</dbReference>
<feature type="region of interest" description="Disordered" evidence="1">
    <location>
        <begin position="462"/>
        <end position="507"/>
    </location>
</feature>
<protein>
    <submittedName>
        <fullName evidence="3">Integrase catalytic subunit</fullName>
    </submittedName>
</protein>
<dbReference type="AlphaFoldDB" id="T0YCK9"/>
<organism evidence="3">
    <name type="scientific">mine drainage metagenome</name>
    <dbReference type="NCBI Taxonomy" id="410659"/>
    <lineage>
        <taxon>unclassified sequences</taxon>
        <taxon>metagenomes</taxon>
        <taxon>ecological metagenomes</taxon>
    </lineage>
</organism>
<dbReference type="PROSITE" id="PS50994">
    <property type="entry name" value="INTEGRASE"/>
    <property type="match status" value="1"/>
</dbReference>
<reference evidence="3" key="2">
    <citation type="journal article" date="2014" name="ISME J.">
        <title>Microbial stratification in low pH oxic and suboxic macroscopic growths along an acid mine drainage.</title>
        <authorList>
            <person name="Mendez-Garcia C."/>
            <person name="Mesa V."/>
            <person name="Sprenger R.R."/>
            <person name="Richter M."/>
            <person name="Diez M.S."/>
            <person name="Solano J."/>
            <person name="Bargiela R."/>
            <person name="Golyshina O.V."/>
            <person name="Manteca A."/>
            <person name="Ramos J.L."/>
            <person name="Gallego J.R."/>
            <person name="Llorente I."/>
            <person name="Martins Dos Santos V.A."/>
            <person name="Jensen O.N."/>
            <person name="Pelaez A.I."/>
            <person name="Sanchez J."/>
            <person name="Ferrer M."/>
        </authorList>
    </citation>
    <scope>NUCLEOTIDE SEQUENCE</scope>
</reference>
<dbReference type="GO" id="GO:0015074">
    <property type="term" value="P:DNA integration"/>
    <property type="evidence" value="ECO:0007669"/>
    <property type="project" value="InterPro"/>
</dbReference>